<evidence type="ECO:0000313" key="2">
    <source>
        <dbReference type="EMBL" id="CAH2327452.1"/>
    </source>
</evidence>
<dbReference type="Proteomes" id="UP001295444">
    <property type="component" value="Chromosome 13"/>
</dbReference>
<dbReference type="AlphaFoldDB" id="A0AAD1TIZ0"/>
<reference evidence="2" key="1">
    <citation type="submission" date="2022-03" db="EMBL/GenBank/DDBJ databases">
        <authorList>
            <person name="Alioto T."/>
            <person name="Alioto T."/>
            <person name="Gomez Garrido J."/>
        </authorList>
    </citation>
    <scope>NUCLEOTIDE SEQUENCE</scope>
</reference>
<feature type="compositionally biased region" description="Basic and acidic residues" evidence="1">
    <location>
        <begin position="93"/>
        <end position="115"/>
    </location>
</feature>
<evidence type="ECO:0000313" key="3">
    <source>
        <dbReference type="Proteomes" id="UP001295444"/>
    </source>
</evidence>
<protein>
    <submittedName>
        <fullName evidence="2">Uncharacterized protein</fullName>
    </submittedName>
</protein>
<feature type="region of interest" description="Disordered" evidence="1">
    <location>
        <begin position="36"/>
        <end position="115"/>
    </location>
</feature>
<sequence>MAEHPRGPPAETQPSTTLDSINAIFAAFWLPLENRLRGSPLPTQCPSSADGPEGISTGQTPTKDAQIRRDMHQQPPKPEAENPTNQQGATVTRIEENANRSHAKDHPKADPGLEW</sequence>
<organism evidence="2 3">
    <name type="scientific">Pelobates cultripes</name>
    <name type="common">Western spadefoot toad</name>
    <dbReference type="NCBI Taxonomy" id="61616"/>
    <lineage>
        <taxon>Eukaryota</taxon>
        <taxon>Metazoa</taxon>
        <taxon>Chordata</taxon>
        <taxon>Craniata</taxon>
        <taxon>Vertebrata</taxon>
        <taxon>Euteleostomi</taxon>
        <taxon>Amphibia</taxon>
        <taxon>Batrachia</taxon>
        <taxon>Anura</taxon>
        <taxon>Pelobatoidea</taxon>
        <taxon>Pelobatidae</taxon>
        <taxon>Pelobates</taxon>
    </lineage>
</organism>
<proteinExistence type="predicted"/>
<gene>
    <name evidence="2" type="ORF">PECUL_23A012460</name>
</gene>
<dbReference type="EMBL" id="OW240924">
    <property type="protein sequence ID" value="CAH2327452.1"/>
    <property type="molecule type" value="Genomic_DNA"/>
</dbReference>
<name>A0AAD1TIZ0_PELCU</name>
<keyword evidence="3" id="KW-1185">Reference proteome</keyword>
<accession>A0AAD1TIZ0</accession>
<evidence type="ECO:0000256" key="1">
    <source>
        <dbReference type="SAM" id="MobiDB-lite"/>
    </source>
</evidence>